<dbReference type="RefSeq" id="WP_405331107.1">
    <property type="nucleotide sequence ID" value="NZ_JAZGZP010000006.1"/>
</dbReference>
<organism evidence="1 2">
    <name type="scientific">Flavobacterium oreochromis</name>
    <dbReference type="NCBI Taxonomy" id="2906078"/>
    <lineage>
        <taxon>Bacteria</taxon>
        <taxon>Pseudomonadati</taxon>
        <taxon>Bacteroidota</taxon>
        <taxon>Flavobacteriia</taxon>
        <taxon>Flavobacteriales</taxon>
        <taxon>Flavobacteriaceae</taxon>
        <taxon>Flavobacterium</taxon>
    </lineage>
</organism>
<evidence type="ECO:0000313" key="1">
    <source>
        <dbReference type="EMBL" id="MFK7000334.1"/>
    </source>
</evidence>
<reference evidence="1 2" key="1">
    <citation type="submission" date="2024-02" db="EMBL/GenBank/DDBJ databases">
        <title>Comparative Genomic Analysis of Flavobacterium Species Causing Columnaris Disease of Freshwater Fish in Thailand: Insights into Virulence and Resistance Mechanisms.</title>
        <authorList>
            <person name="Nguyen D."/>
            <person name="Chokmangmeepisarn P."/>
            <person name="Khianchaikhan K."/>
            <person name="Morishita M."/>
            <person name="Bunnoy A."/>
            <person name="Rodkhum C."/>
        </authorList>
    </citation>
    <scope>NUCLEOTIDE SEQUENCE [LARGE SCALE GENOMIC DNA]</scope>
    <source>
        <strain evidence="1 2">CNRT2201</strain>
    </source>
</reference>
<name>A0ABW8P9K9_9FLAO</name>
<protein>
    <submittedName>
        <fullName evidence="1">Uncharacterized protein</fullName>
    </submittedName>
</protein>
<keyword evidence="2" id="KW-1185">Reference proteome</keyword>
<gene>
    <name evidence="1" type="ORF">V3I07_05420</name>
</gene>
<accession>A0ABW8P9K9</accession>
<comment type="caution">
    <text evidence="1">The sequence shown here is derived from an EMBL/GenBank/DDBJ whole genome shotgun (WGS) entry which is preliminary data.</text>
</comment>
<proteinExistence type="predicted"/>
<sequence length="79" mass="9107">MSNQDFPDPFFDYKTKGYKIELLGKEIKEGILCFKVKLTKKTIKITGIETPNETFYFFDTENYLPVVTEAEIKQGAMNG</sequence>
<dbReference type="EMBL" id="JAZGZP010000006">
    <property type="protein sequence ID" value="MFK7000334.1"/>
    <property type="molecule type" value="Genomic_DNA"/>
</dbReference>
<evidence type="ECO:0000313" key="2">
    <source>
        <dbReference type="Proteomes" id="UP001621706"/>
    </source>
</evidence>
<dbReference type="Proteomes" id="UP001621706">
    <property type="component" value="Unassembled WGS sequence"/>
</dbReference>